<feature type="domain" description="HTH araC/xylS-type" evidence="9">
    <location>
        <begin position="294"/>
        <end position="392"/>
    </location>
</feature>
<evidence type="ECO:0000256" key="7">
    <source>
        <dbReference type="ARBA" id="ARBA00023163"/>
    </source>
</evidence>
<evidence type="ECO:0000256" key="2">
    <source>
        <dbReference type="ARBA" id="ARBA00022490"/>
    </source>
</evidence>
<keyword evidence="7" id="KW-0804">Transcription</keyword>
<keyword evidence="3 8" id="KW-0597">Phosphoprotein</keyword>
<evidence type="ECO:0000256" key="8">
    <source>
        <dbReference type="PROSITE-ProRule" id="PRU00169"/>
    </source>
</evidence>
<name>S3K0V5_TREMA</name>
<keyword evidence="2" id="KW-0963">Cytoplasm</keyword>
<dbReference type="PANTHER" id="PTHR42713:SF3">
    <property type="entry name" value="TRANSCRIPTIONAL REGULATORY PROTEIN HPTR"/>
    <property type="match status" value="1"/>
</dbReference>
<feature type="domain" description="Response regulatory" evidence="10">
    <location>
        <begin position="3"/>
        <end position="120"/>
    </location>
</feature>
<dbReference type="CDD" id="cd17536">
    <property type="entry name" value="REC_YesN-like"/>
    <property type="match status" value="1"/>
</dbReference>
<dbReference type="RefSeq" id="WP_016525132.1">
    <property type="nucleotide sequence ID" value="NZ_KE332518.1"/>
</dbReference>
<dbReference type="Gene3D" id="1.10.10.60">
    <property type="entry name" value="Homeodomain-like"/>
    <property type="match status" value="2"/>
</dbReference>
<dbReference type="STRING" id="1125699.HMPREF9194_00838"/>
<dbReference type="PROSITE" id="PS01124">
    <property type="entry name" value="HTH_ARAC_FAMILY_2"/>
    <property type="match status" value="1"/>
</dbReference>
<keyword evidence="5" id="KW-0805">Transcription regulation</keyword>
<dbReference type="GO" id="GO:0005737">
    <property type="term" value="C:cytoplasm"/>
    <property type="evidence" value="ECO:0007669"/>
    <property type="project" value="UniProtKB-SubCell"/>
</dbReference>
<dbReference type="PANTHER" id="PTHR42713">
    <property type="entry name" value="HISTIDINE KINASE-RELATED"/>
    <property type="match status" value="1"/>
</dbReference>
<evidence type="ECO:0000259" key="10">
    <source>
        <dbReference type="PROSITE" id="PS50110"/>
    </source>
</evidence>
<dbReference type="InterPro" id="IPR020449">
    <property type="entry name" value="Tscrpt_reg_AraC-type_HTH"/>
</dbReference>
<dbReference type="eggNOG" id="COG2207">
    <property type="taxonomic scope" value="Bacteria"/>
</dbReference>
<evidence type="ECO:0000256" key="6">
    <source>
        <dbReference type="ARBA" id="ARBA00023125"/>
    </source>
</evidence>
<dbReference type="SUPFAM" id="SSF52172">
    <property type="entry name" value="CheY-like"/>
    <property type="match status" value="1"/>
</dbReference>
<evidence type="ECO:0000256" key="3">
    <source>
        <dbReference type="ARBA" id="ARBA00022553"/>
    </source>
</evidence>
<keyword evidence="6" id="KW-0238">DNA-binding</keyword>
<dbReference type="PRINTS" id="PR00032">
    <property type="entry name" value="HTHARAC"/>
</dbReference>
<dbReference type="InterPro" id="IPR018060">
    <property type="entry name" value="HTH_AraC"/>
</dbReference>
<keyword evidence="4" id="KW-0902">Two-component regulatory system</keyword>
<protein>
    <recommendedName>
        <fullName evidence="13">Stage 0 sporulation protein A homolog</fullName>
    </recommendedName>
</protein>
<dbReference type="PROSITE" id="PS50110">
    <property type="entry name" value="RESPONSE_REGULATORY"/>
    <property type="match status" value="1"/>
</dbReference>
<dbReference type="SMART" id="SM00342">
    <property type="entry name" value="HTH_ARAC"/>
    <property type="match status" value="1"/>
</dbReference>
<evidence type="ECO:0000256" key="4">
    <source>
        <dbReference type="ARBA" id="ARBA00023012"/>
    </source>
</evidence>
<dbReference type="Gene3D" id="3.40.50.2300">
    <property type="match status" value="1"/>
</dbReference>
<evidence type="ECO:0000313" key="11">
    <source>
        <dbReference type="EMBL" id="EPF30521.1"/>
    </source>
</evidence>
<gene>
    <name evidence="11" type="ORF">HMPREF9194_00838</name>
</gene>
<dbReference type="PROSITE" id="PS00041">
    <property type="entry name" value="HTH_ARAC_FAMILY_1"/>
    <property type="match status" value="1"/>
</dbReference>
<evidence type="ECO:0000256" key="1">
    <source>
        <dbReference type="ARBA" id="ARBA00004496"/>
    </source>
</evidence>
<sequence>MLKMLIAEDEPKILAGLQKQIENMQLDVAITDTAQDGEDALEKAKRCKPDILLVDICMPFLNGLELIEKLHETGGNFKVIVISGYGEFEYAKRSVELSVYAYILKPVDLAELKLKLEQLIGEIKKEKNKNKYFDFAVAQTAKHKDTLIQTFLHDAAVGKYSPDEIKELCAFFGININLTYNLVLIKVPAEIYEMHRTNEILLPPQIERVLKQLLNEHTDSYLFPDDRGNLLLLYRQNPAYRHLSSRIKDAVKEELGINVHTESVESTSPEKLNESYDELIGLLFDDKKFSPLVSQALNYIAKGYTRHDFGLEETAEKIGITPAYLSRLLKNELGISFSHYVSQLRIQYALELMNKGLLIKDVAARCGFGSPFYFSTAFKKILNVPPNEYRIKRTEGKIPDET</sequence>
<dbReference type="eggNOG" id="COG4753">
    <property type="taxonomic scope" value="Bacteria"/>
</dbReference>
<evidence type="ECO:0000313" key="12">
    <source>
        <dbReference type="Proteomes" id="UP000014541"/>
    </source>
</evidence>
<dbReference type="PATRIC" id="fig|1125699.3.peg.853"/>
<evidence type="ECO:0000256" key="5">
    <source>
        <dbReference type="ARBA" id="ARBA00023015"/>
    </source>
</evidence>
<dbReference type="GO" id="GO:0000160">
    <property type="term" value="P:phosphorelay signal transduction system"/>
    <property type="evidence" value="ECO:0007669"/>
    <property type="project" value="UniProtKB-KW"/>
</dbReference>
<dbReference type="InterPro" id="IPR009057">
    <property type="entry name" value="Homeodomain-like_sf"/>
</dbReference>
<dbReference type="GO" id="GO:0043565">
    <property type="term" value="F:sequence-specific DNA binding"/>
    <property type="evidence" value="ECO:0007669"/>
    <property type="project" value="InterPro"/>
</dbReference>
<dbReference type="GO" id="GO:0003700">
    <property type="term" value="F:DNA-binding transcription factor activity"/>
    <property type="evidence" value="ECO:0007669"/>
    <property type="project" value="InterPro"/>
</dbReference>
<dbReference type="InterPro" id="IPR018062">
    <property type="entry name" value="HTH_AraC-typ_CS"/>
</dbReference>
<dbReference type="AlphaFoldDB" id="S3K0V5"/>
<feature type="modified residue" description="4-aspartylphosphate" evidence="8">
    <location>
        <position position="55"/>
    </location>
</feature>
<dbReference type="InterPro" id="IPR001789">
    <property type="entry name" value="Sig_transdc_resp-reg_receiver"/>
</dbReference>
<dbReference type="Proteomes" id="UP000014541">
    <property type="component" value="Unassembled WGS sequence"/>
</dbReference>
<accession>S3K0V5</accession>
<organism evidence="11 12">
    <name type="scientific">Treponema maltophilum ATCC 51939</name>
    <dbReference type="NCBI Taxonomy" id="1125699"/>
    <lineage>
        <taxon>Bacteria</taxon>
        <taxon>Pseudomonadati</taxon>
        <taxon>Spirochaetota</taxon>
        <taxon>Spirochaetia</taxon>
        <taxon>Spirochaetales</taxon>
        <taxon>Treponemataceae</taxon>
        <taxon>Treponema</taxon>
    </lineage>
</organism>
<evidence type="ECO:0008006" key="13">
    <source>
        <dbReference type="Google" id="ProtNLM"/>
    </source>
</evidence>
<comment type="subcellular location">
    <subcellularLocation>
        <location evidence="1">Cytoplasm</location>
    </subcellularLocation>
</comment>
<dbReference type="SMART" id="SM00448">
    <property type="entry name" value="REC"/>
    <property type="match status" value="1"/>
</dbReference>
<dbReference type="InterPro" id="IPR011006">
    <property type="entry name" value="CheY-like_superfamily"/>
</dbReference>
<comment type="caution">
    <text evidence="11">The sequence shown here is derived from an EMBL/GenBank/DDBJ whole genome shotgun (WGS) entry which is preliminary data.</text>
</comment>
<dbReference type="InterPro" id="IPR051552">
    <property type="entry name" value="HptR"/>
</dbReference>
<proteinExistence type="predicted"/>
<evidence type="ECO:0000259" key="9">
    <source>
        <dbReference type="PROSITE" id="PS01124"/>
    </source>
</evidence>
<dbReference type="Pfam" id="PF00072">
    <property type="entry name" value="Response_reg"/>
    <property type="match status" value="1"/>
</dbReference>
<dbReference type="OrthoDB" id="9794370at2"/>
<dbReference type="EMBL" id="ATFF01000006">
    <property type="protein sequence ID" value="EPF30521.1"/>
    <property type="molecule type" value="Genomic_DNA"/>
</dbReference>
<dbReference type="HOGENOM" id="CLU_000445_5_0_12"/>
<dbReference type="SUPFAM" id="SSF46689">
    <property type="entry name" value="Homeodomain-like"/>
    <property type="match status" value="1"/>
</dbReference>
<dbReference type="Pfam" id="PF12833">
    <property type="entry name" value="HTH_18"/>
    <property type="match status" value="1"/>
</dbReference>
<reference evidence="11 12" key="1">
    <citation type="submission" date="2013-04" db="EMBL/GenBank/DDBJ databases">
        <title>The Genome Sequence of Treponema maltophilum ATCC 51939.</title>
        <authorList>
            <consortium name="The Broad Institute Genomics Platform"/>
            <person name="Earl A."/>
            <person name="Ward D."/>
            <person name="Feldgarden M."/>
            <person name="Gevers D."/>
            <person name="Leonetti C."/>
            <person name="Blanton J.M."/>
            <person name="Dewhirst F.E."/>
            <person name="Izard J."/>
            <person name="Walker B."/>
            <person name="Young S."/>
            <person name="Zeng Q."/>
            <person name="Gargeya S."/>
            <person name="Fitzgerald M."/>
            <person name="Haas B."/>
            <person name="Abouelleil A."/>
            <person name="Allen A.W."/>
            <person name="Alvarado L."/>
            <person name="Arachchi H.M."/>
            <person name="Berlin A.M."/>
            <person name="Chapman S.B."/>
            <person name="Gainer-Dewar J."/>
            <person name="Goldberg J."/>
            <person name="Griggs A."/>
            <person name="Gujja S."/>
            <person name="Hansen M."/>
            <person name="Howarth C."/>
            <person name="Imamovic A."/>
            <person name="Ireland A."/>
            <person name="Larimer J."/>
            <person name="McCowan C."/>
            <person name="Murphy C."/>
            <person name="Pearson M."/>
            <person name="Poon T.W."/>
            <person name="Priest M."/>
            <person name="Roberts A."/>
            <person name="Saif S."/>
            <person name="Shea T."/>
            <person name="Sisk P."/>
            <person name="Sykes S."/>
            <person name="Wortman J."/>
            <person name="Nusbaum C."/>
            <person name="Birren B."/>
        </authorList>
    </citation>
    <scope>NUCLEOTIDE SEQUENCE [LARGE SCALE GENOMIC DNA]</scope>
    <source>
        <strain evidence="11 12">ATCC 51939</strain>
    </source>
</reference>
<keyword evidence="12" id="KW-1185">Reference proteome</keyword>